<dbReference type="Proteomes" id="UP000830768">
    <property type="component" value="Chromosome 6"/>
</dbReference>
<gene>
    <name evidence="1" type="ORF">LCI18_008383</name>
</gene>
<evidence type="ECO:0000313" key="2">
    <source>
        <dbReference type="Proteomes" id="UP000830768"/>
    </source>
</evidence>
<dbReference type="EMBL" id="CP090035">
    <property type="protein sequence ID" value="UPK97448.1"/>
    <property type="molecule type" value="Genomic_DNA"/>
</dbReference>
<keyword evidence="2" id="KW-1185">Reference proteome</keyword>
<proteinExistence type="predicted"/>
<sequence>MAESRQLGSSGAWLVLRIVFLYHQLNLSGLTPVQFQAFSAGIAAGAVARGNGRVAVVRKQKQKKRGQGTSKFAKAAAKVALAASSSSSSLATTIRKDVADVALGASRAAGGNAPPARVKKTKKEVKPGEGKSKFAQERREKKAAKEAVKSDTSSSTTTLPPSRSSLQLLRNPSRWCPKTLSRMTCKSSAQEHR</sequence>
<protein>
    <submittedName>
        <fullName evidence="1">Uncharacterized protein</fullName>
    </submittedName>
</protein>
<organism evidence="1 2">
    <name type="scientific">Fusarium solani subsp. cucurbitae</name>
    <name type="common">Neocosmosporum cucurbitae</name>
    <dbReference type="NCBI Taxonomy" id="2747967"/>
    <lineage>
        <taxon>Eukaryota</taxon>
        <taxon>Fungi</taxon>
        <taxon>Dikarya</taxon>
        <taxon>Ascomycota</taxon>
        <taxon>Pezizomycotina</taxon>
        <taxon>Sordariomycetes</taxon>
        <taxon>Hypocreomycetidae</taxon>
        <taxon>Hypocreales</taxon>
        <taxon>Nectriaceae</taxon>
        <taxon>Fusarium</taxon>
        <taxon>Fusarium solani species complex</taxon>
    </lineage>
</organism>
<reference evidence="1" key="1">
    <citation type="submission" date="2021-11" db="EMBL/GenBank/DDBJ databases">
        <title>Fusarium solani-melongenae Genome sequencing and assembly.</title>
        <authorList>
            <person name="Xie S."/>
            <person name="Huang L."/>
            <person name="Zhang X."/>
        </authorList>
    </citation>
    <scope>NUCLEOTIDE SEQUENCE</scope>
    <source>
        <strain evidence="1">CRI 24-3</strain>
    </source>
</reference>
<evidence type="ECO:0000313" key="1">
    <source>
        <dbReference type="EMBL" id="UPK97448.1"/>
    </source>
</evidence>
<name>A0ACD3Z861_FUSSC</name>
<accession>A0ACD3Z861</accession>